<name>F9WLH4_TRYVY</name>
<evidence type="ECO:0000256" key="1">
    <source>
        <dbReference type="SAM" id="MobiDB-lite"/>
    </source>
</evidence>
<dbReference type="AlphaFoldDB" id="F9WLH4"/>
<feature type="region of interest" description="Disordered" evidence="1">
    <location>
        <begin position="506"/>
        <end position="525"/>
    </location>
</feature>
<dbReference type="Proteomes" id="UP000009027">
    <property type="component" value="Unassembled WGS sequence"/>
</dbReference>
<evidence type="ECO:0000313" key="3">
    <source>
        <dbReference type="Proteomes" id="UP000009027"/>
    </source>
</evidence>
<accession>F9WLH4</accession>
<protein>
    <submittedName>
        <fullName evidence="2">Uncharacterized protein</fullName>
    </submittedName>
</protein>
<evidence type="ECO:0000313" key="2">
    <source>
        <dbReference type="EMBL" id="CCD18365.1"/>
    </source>
</evidence>
<dbReference type="EMBL" id="CAEX01001002">
    <property type="protein sequence ID" value="CCD18365.1"/>
    <property type="molecule type" value="Genomic_DNA"/>
</dbReference>
<reference evidence="2 3" key="1">
    <citation type="journal article" date="2012" name="Proc. Natl. Acad. Sci. U.S.A.">
        <title>Antigenic diversity is generated by distinct evolutionary mechanisms in African trypanosome species.</title>
        <authorList>
            <person name="Jackson A.P."/>
            <person name="Berry A."/>
            <person name="Aslett M."/>
            <person name="Allison H.C."/>
            <person name="Burton P."/>
            <person name="Vavrova-Anderson J."/>
            <person name="Brown R."/>
            <person name="Browne H."/>
            <person name="Corton N."/>
            <person name="Hauser H."/>
            <person name="Gamble J."/>
            <person name="Gilderthorp R."/>
            <person name="Marcello L."/>
            <person name="McQuillan J."/>
            <person name="Otto T.D."/>
            <person name="Quail M.A."/>
            <person name="Sanders M.J."/>
            <person name="van Tonder A."/>
            <person name="Ginger M.L."/>
            <person name="Field M.C."/>
            <person name="Barry J.D."/>
            <person name="Hertz-Fowler C."/>
            <person name="Berriman M."/>
        </authorList>
    </citation>
    <scope>NUCLEOTIDE SEQUENCE</scope>
    <source>
        <strain evidence="2 3">Y486</strain>
    </source>
</reference>
<proteinExistence type="predicted"/>
<sequence length="525" mass="57190">MGNATPTPKPLKASINDATAINATDRDPRLLVLASEANRIAKRMRTGPAWEQRMSIMRRFGEFTKERDPELSEGHGLLFIVGLNLAKSSAAQHTRAPLSLMAAGEATAQMFLSDLRRAAGANPTIQARPTMRWELGLVCGAMVSEMGHVAMRLAWVTAGRWGEIALLRKKELIGHPSDRNALIVDWGALPKTFEAGTRRAARVWRSRARMPSCRGLSKNGGWRAAHSARRARGGNNLAASRHDGAFYKTGRAGARGRGGGRTRFGPENFDTVWEARGSTGIAAPRRAVSGTLGRHFEQPREADGSHVEGARGMAKLPRAPPKAMGKDKAPRPLFNGRSFLRRTRITRAAAEKRQWRLSLQKANVGTLSLEWARRRLNNKALRRFGAVWCVVPQSPELHSSNHEPKLRINEADAKEMERTGVICEAPQKPTKGWAAAFAVVEENPAGLRRRPVALPKGENDHDECEAKAPPKHVSCYLGAAFGEFAAVSYLRAPLFQVSLPQGKCEGSLSRGSGQVGGDHAAPDGI</sequence>
<keyword evidence="3" id="KW-1185">Reference proteome</keyword>
<gene>
    <name evidence="2" type="ORF">TvY486_0010440</name>
</gene>
<dbReference type="VEuPathDB" id="TriTrypDB:TvY486_0010440"/>
<organism evidence="2 3">
    <name type="scientific">Trypanosoma vivax (strain Y486)</name>
    <dbReference type="NCBI Taxonomy" id="1055687"/>
    <lineage>
        <taxon>Eukaryota</taxon>
        <taxon>Discoba</taxon>
        <taxon>Euglenozoa</taxon>
        <taxon>Kinetoplastea</taxon>
        <taxon>Metakinetoplastina</taxon>
        <taxon>Trypanosomatida</taxon>
        <taxon>Trypanosomatidae</taxon>
        <taxon>Trypanosoma</taxon>
        <taxon>Duttonella</taxon>
    </lineage>
</organism>